<dbReference type="InterPro" id="IPR006674">
    <property type="entry name" value="HD_domain"/>
</dbReference>
<dbReference type="InterPro" id="IPR005249">
    <property type="entry name" value="YqeK"/>
</dbReference>
<dbReference type="PANTHER" id="PTHR35795">
    <property type="entry name" value="SLR1885 PROTEIN"/>
    <property type="match status" value="1"/>
</dbReference>
<organism evidence="8 9">
    <name type="scientific">Thermoleptolyngbya sichuanensis A183</name>
    <dbReference type="NCBI Taxonomy" id="2737172"/>
    <lineage>
        <taxon>Bacteria</taxon>
        <taxon>Bacillati</taxon>
        <taxon>Cyanobacteriota</taxon>
        <taxon>Cyanophyceae</taxon>
        <taxon>Oculatellales</taxon>
        <taxon>Oculatellaceae</taxon>
        <taxon>Thermoleptolyngbya</taxon>
        <taxon>Thermoleptolyngbya sichuanensis</taxon>
    </lineage>
</organism>
<dbReference type="PROSITE" id="PS51831">
    <property type="entry name" value="HD"/>
    <property type="match status" value="1"/>
</dbReference>
<dbReference type="EC" id="3.6.1.41" evidence="1"/>
<keyword evidence="4" id="KW-0378">Hydrolase</keyword>
<evidence type="ECO:0000256" key="6">
    <source>
        <dbReference type="ARBA" id="ARBA00049417"/>
    </source>
</evidence>
<sequence length="203" mass="22324">MRSRILSWLEAQVPASRVQHVLGVEQMAIALAHVHNLDPQRAALAALLHDLAKYFKPQTLLSIADEAGLPLDPVDEANPHLLHADVGAIVAQREFGVTDADVLAAIANHTLGRPGMSALSCVVFLADTLEPGRGNTDELRHLRTVSQQNLTQAVWMTCDYTFKHLLDAGHLIHPRALQTRNWFLQADSGRWRSPAAEAYRPAT</sequence>
<dbReference type="PANTHER" id="PTHR35795:SF1">
    <property type="entry name" value="BIS(5'-NUCLEOSYL)-TETRAPHOSPHATASE, SYMMETRICAL"/>
    <property type="match status" value="1"/>
</dbReference>
<dbReference type="SUPFAM" id="SSF109604">
    <property type="entry name" value="HD-domain/PDEase-like"/>
    <property type="match status" value="1"/>
</dbReference>
<evidence type="ECO:0000256" key="1">
    <source>
        <dbReference type="ARBA" id="ARBA00012506"/>
    </source>
</evidence>
<accession>A0A6M8BQK8</accession>
<dbReference type="KEGG" id="theu:HPC62_13150"/>
<dbReference type="EMBL" id="CP053661">
    <property type="protein sequence ID" value="QKD84943.1"/>
    <property type="molecule type" value="Genomic_DNA"/>
</dbReference>
<evidence type="ECO:0000313" key="9">
    <source>
        <dbReference type="Proteomes" id="UP000505210"/>
    </source>
</evidence>
<evidence type="ECO:0000256" key="5">
    <source>
        <dbReference type="ARBA" id="ARBA00023004"/>
    </source>
</evidence>
<dbReference type="SMART" id="SM00471">
    <property type="entry name" value="HDc"/>
    <property type="match status" value="1"/>
</dbReference>
<name>A0A6M8BQK8_9CYAN</name>
<dbReference type="GO" id="GO:0008803">
    <property type="term" value="F:bis(5'-nucleosyl)-tetraphosphatase (symmetrical) activity"/>
    <property type="evidence" value="ECO:0007669"/>
    <property type="project" value="UniProtKB-EC"/>
</dbReference>
<gene>
    <name evidence="8" type="ORF">HPC62_13150</name>
</gene>
<evidence type="ECO:0000313" key="8">
    <source>
        <dbReference type="EMBL" id="QKD84943.1"/>
    </source>
</evidence>
<reference evidence="8 9" key="1">
    <citation type="submission" date="2020-05" db="EMBL/GenBank/DDBJ databases">
        <title>Complete genome sequence of of a novel Thermoleptolyngbya strain isolated from hot springs of Ganzi, Sichuan China.</title>
        <authorList>
            <person name="Tang J."/>
            <person name="Daroch M."/>
            <person name="Li L."/>
            <person name="Waleron K."/>
            <person name="Waleron M."/>
            <person name="Waleron M."/>
        </authorList>
    </citation>
    <scope>NUCLEOTIDE SEQUENCE [LARGE SCALE GENOMIC DNA]</scope>
    <source>
        <strain evidence="8 9">PKUAC-SCTA183</strain>
    </source>
</reference>
<proteinExistence type="predicted"/>
<protein>
    <recommendedName>
        <fullName evidence="1">bis(5'-nucleosyl)-tetraphosphatase (symmetrical)</fullName>
        <ecNumber evidence="1">3.6.1.41</ecNumber>
    </recommendedName>
</protein>
<dbReference type="Gene3D" id="1.10.3210.10">
    <property type="entry name" value="Hypothetical protein af1432"/>
    <property type="match status" value="1"/>
</dbReference>
<keyword evidence="2" id="KW-0479">Metal-binding</keyword>
<evidence type="ECO:0000256" key="2">
    <source>
        <dbReference type="ARBA" id="ARBA00022723"/>
    </source>
</evidence>
<dbReference type="Proteomes" id="UP000505210">
    <property type="component" value="Chromosome"/>
</dbReference>
<dbReference type="GO" id="GO:0000166">
    <property type="term" value="F:nucleotide binding"/>
    <property type="evidence" value="ECO:0007669"/>
    <property type="project" value="UniProtKB-KW"/>
</dbReference>
<keyword evidence="3" id="KW-0547">Nucleotide-binding</keyword>
<feature type="domain" description="HD" evidence="7">
    <location>
        <begin position="17"/>
        <end position="132"/>
    </location>
</feature>
<evidence type="ECO:0000259" key="7">
    <source>
        <dbReference type="PROSITE" id="PS51831"/>
    </source>
</evidence>
<dbReference type="InterPro" id="IPR051094">
    <property type="entry name" value="Diverse_Catalytic_Enzymes"/>
</dbReference>
<dbReference type="AlphaFoldDB" id="A0A6M8BQK8"/>
<dbReference type="GO" id="GO:0046872">
    <property type="term" value="F:metal ion binding"/>
    <property type="evidence" value="ECO:0007669"/>
    <property type="project" value="UniProtKB-KW"/>
</dbReference>
<dbReference type="NCBIfam" id="TIGR00488">
    <property type="entry name" value="bis(5'-nucleosyl)-tetraphosphatase (symmetrical) YqeK"/>
    <property type="match status" value="1"/>
</dbReference>
<keyword evidence="9" id="KW-1185">Reference proteome</keyword>
<dbReference type="InterPro" id="IPR003607">
    <property type="entry name" value="HD/PDEase_dom"/>
</dbReference>
<dbReference type="Pfam" id="PF01966">
    <property type="entry name" value="HD"/>
    <property type="match status" value="1"/>
</dbReference>
<keyword evidence="5" id="KW-0408">Iron</keyword>
<evidence type="ECO:0000256" key="4">
    <source>
        <dbReference type="ARBA" id="ARBA00022801"/>
    </source>
</evidence>
<evidence type="ECO:0000256" key="3">
    <source>
        <dbReference type="ARBA" id="ARBA00022741"/>
    </source>
</evidence>
<comment type="catalytic activity">
    <reaction evidence="6">
        <text>P(1),P(4)-bis(5'-adenosyl) tetraphosphate + H2O = 2 ADP + 2 H(+)</text>
        <dbReference type="Rhea" id="RHEA:24252"/>
        <dbReference type="ChEBI" id="CHEBI:15377"/>
        <dbReference type="ChEBI" id="CHEBI:15378"/>
        <dbReference type="ChEBI" id="CHEBI:58141"/>
        <dbReference type="ChEBI" id="CHEBI:456216"/>
        <dbReference type="EC" id="3.6.1.41"/>
    </reaction>
</comment>